<keyword evidence="1" id="KW-0812">Transmembrane</keyword>
<feature type="transmembrane region" description="Helical" evidence="1">
    <location>
        <begin position="146"/>
        <end position="168"/>
    </location>
</feature>
<reference evidence="3" key="1">
    <citation type="journal article" date="2023" name="Mol. Phylogenet. Evol.">
        <title>Genome-scale phylogeny and comparative genomics of the fungal order Sordariales.</title>
        <authorList>
            <person name="Hensen N."/>
            <person name="Bonometti L."/>
            <person name="Westerberg I."/>
            <person name="Brannstrom I.O."/>
            <person name="Guillou S."/>
            <person name="Cros-Aarteil S."/>
            <person name="Calhoun S."/>
            <person name="Haridas S."/>
            <person name="Kuo A."/>
            <person name="Mondo S."/>
            <person name="Pangilinan J."/>
            <person name="Riley R."/>
            <person name="LaButti K."/>
            <person name="Andreopoulos B."/>
            <person name="Lipzen A."/>
            <person name="Chen C."/>
            <person name="Yan M."/>
            <person name="Daum C."/>
            <person name="Ng V."/>
            <person name="Clum A."/>
            <person name="Steindorff A."/>
            <person name="Ohm R.A."/>
            <person name="Martin F."/>
            <person name="Silar P."/>
            <person name="Natvig D.O."/>
            <person name="Lalanne C."/>
            <person name="Gautier V."/>
            <person name="Ament-Velasquez S.L."/>
            <person name="Kruys A."/>
            <person name="Hutchinson M.I."/>
            <person name="Powell A.J."/>
            <person name="Barry K."/>
            <person name="Miller A.N."/>
            <person name="Grigoriev I.V."/>
            <person name="Debuchy R."/>
            <person name="Gladieux P."/>
            <person name="Hiltunen Thoren M."/>
            <person name="Johannesson H."/>
        </authorList>
    </citation>
    <scope>NUCLEOTIDE SEQUENCE [LARGE SCALE GENOMIC DNA]</scope>
    <source>
        <strain evidence="3">CBS 340.73</strain>
    </source>
</reference>
<keyword evidence="3" id="KW-1185">Reference proteome</keyword>
<comment type="caution">
    <text evidence="2">The sequence shown here is derived from an EMBL/GenBank/DDBJ whole genome shotgun (WGS) entry which is preliminary data.</text>
</comment>
<evidence type="ECO:0000313" key="3">
    <source>
        <dbReference type="Proteomes" id="UP001303473"/>
    </source>
</evidence>
<name>A0AAN6RZD5_9PEZI</name>
<evidence type="ECO:0000313" key="2">
    <source>
        <dbReference type="EMBL" id="KAK3934744.1"/>
    </source>
</evidence>
<dbReference type="AlphaFoldDB" id="A0AAN6RZD5"/>
<protein>
    <submittedName>
        <fullName evidence="2">Uncharacterized protein</fullName>
    </submittedName>
</protein>
<proteinExistence type="predicted"/>
<keyword evidence="1" id="KW-0472">Membrane</keyword>
<sequence length="240" mass="26815">MTDVAGWVRETAGLPSVDTASRERQKHRNWSSEALLLQSLHRHTHLARLKNWSFNDRLVLPSTFGESERILITWSRASGILALVFWRARCAKHRTMAQKAAALMPASKLTTVAGRGPSVEPLLIGNCGLGLLDRLGAWGRGKKHPVYLSFSSLIFSPLFVCMFVRVALPLPSLLRMIRTGRGSPDETVMFCCIFEPDLVRVPAGHSYDVESLGVQKCPTTDIHDFSFLFVRKRPSQLTSM</sequence>
<dbReference type="EMBL" id="MU853964">
    <property type="protein sequence ID" value="KAK3934744.1"/>
    <property type="molecule type" value="Genomic_DNA"/>
</dbReference>
<organism evidence="2 3">
    <name type="scientific">Diplogelasinospora grovesii</name>
    <dbReference type="NCBI Taxonomy" id="303347"/>
    <lineage>
        <taxon>Eukaryota</taxon>
        <taxon>Fungi</taxon>
        <taxon>Dikarya</taxon>
        <taxon>Ascomycota</taxon>
        <taxon>Pezizomycotina</taxon>
        <taxon>Sordariomycetes</taxon>
        <taxon>Sordariomycetidae</taxon>
        <taxon>Sordariales</taxon>
        <taxon>Diplogelasinosporaceae</taxon>
        <taxon>Diplogelasinospora</taxon>
    </lineage>
</organism>
<gene>
    <name evidence="2" type="ORF">QBC46DRAFT_399078</name>
</gene>
<dbReference type="Proteomes" id="UP001303473">
    <property type="component" value="Unassembled WGS sequence"/>
</dbReference>
<keyword evidence="1" id="KW-1133">Transmembrane helix</keyword>
<evidence type="ECO:0000256" key="1">
    <source>
        <dbReference type="SAM" id="Phobius"/>
    </source>
</evidence>
<accession>A0AAN6RZD5</accession>